<feature type="compositionally biased region" description="Basic and acidic residues" evidence="1">
    <location>
        <begin position="93"/>
        <end position="105"/>
    </location>
</feature>
<proteinExistence type="predicted"/>
<keyword evidence="3" id="KW-1185">Reference proteome</keyword>
<dbReference type="STRING" id="381665.SAMN05216554_4576"/>
<evidence type="ECO:0000313" key="2">
    <source>
        <dbReference type="EMBL" id="SDZ55174.1"/>
    </source>
</evidence>
<evidence type="ECO:0008006" key="4">
    <source>
        <dbReference type="Google" id="ProtNLM"/>
    </source>
</evidence>
<dbReference type="AlphaFoldDB" id="A0A1H3TY60"/>
<feature type="region of interest" description="Disordered" evidence="1">
    <location>
        <begin position="71"/>
        <end position="105"/>
    </location>
</feature>
<reference evidence="2 3" key="1">
    <citation type="submission" date="2016-10" db="EMBL/GenBank/DDBJ databases">
        <authorList>
            <person name="de Groot N.N."/>
        </authorList>
    </citation>
    <scope>NUCLEOTIDE SEQUENCE [LARGE SCALE GENOMIC DNA]</scope>
    <source>
        <strain evidence="2 3">CGMCC 4.3491</strain>
    </source>
</reference>
<accession>A0A1H3TY60</accession>
<dbReference type="EMBL" id="FNPZ01000009">
    <property type="protein sequence ID" value="SDZ55174.1"/>
    <property type="molecule type" value="Genomic_DNA"/>
</dbReference>
<organism evidence="2 3">
    <name type="scientific">Herbiconiux ginsengi</name>
    <dbReference type="NCBI Taxonomy" id="381665"/>
    <lineage>
        <taxon>Bacteria</taxon>
        <taxon>Bacillati</taxon>
        <taxon>Actinomycetota</taxon>
        <taxon>Actinomycetes</taxon>
        <taxon>Micrococcales</taxon>
        <taxon>Microbacteriaceae</taxon>
        <taxon>Herbiconiux</taxon>
    </lineage>
</organism>
<evidence type="ECO:0000256" key="1">
    <source>
        <dbReference type="SAM" id="MobiDB-lite"/>
    </source>
</evidence>
<dbReference type="Proteomes" id="UP000198891">
    <property type="component" value="Unassembled WGS sequence"/>
</dbReference>
<feature type="compositionally biased region" description="Pro residues" evidence="1">
    <location>
        <begin position="75"/>
        <end position="86"/>
    </location>
</feature>
<name>A0A1H3TY60_9MICO</name>
<evidence type="ECO:0000313" key="3">
    <source>
        <dbReference type="Proteomes" id="UP000198891"/>
    </source>
</evidence>
<gene>
    <name evidence="2" type="ORF">SAMN05216554_4576</name>
</gene>
<sequence>MVVPNVVGLPFHIGRDVASKASVALANPDPDGPPIGSLAWPGLYYIVRQNPAPGTVLYEWDSVAVEVVKHGDSPDPAPAIPRPAPPTNTAHATPEREGYVDLTDK</sequence>
<protein>
    <recommendedName>
        <fullName evidence="4">PASTA domain-containing protein</fullName>
    </recommendedName>
</protein>